<organism evidence="2 3">
    <name type="scientific">Coccidioides immitis (strain RS)</name>
    <name type="common">Valley fever fungus</name>
    <dbReference type="NCBI Taxonomy" id="246410"/>
    <lineage>
        <taxon>Eukaryota</taxon>
        <taxon>Fungi</taxon>
        <taxon>Dikarya</taxon>
        <taxon>Ascomycota</taxon>
        <taxon>Pezizomycotina</taxon>
        <taxon>Eurotiomycetes</taxon>
        <taxon>Eurotiomycetidae</taxon>
        <taxon>Onygenales</taxon>
        <taxon>Onygenaceae</taxon>
        <taxon>Coccidioides</taxon>
    </lineage>
</organism>
<feature type="region of interest" description="Disordered" evidence="1">
    <location>
        <begin position="75"/>
        <end position="104"/>
    </location>
</feature>
<protein>
    <submittedName>
        <fullName evidence="2">Uncharacterized protein</fullName>
    </submittedName>
</protein>
<dbReference type="AlphaFoldDB" id="J3K6M3"/>
<proteinExistence type="predicted"/>
<name>J3K6M3_COCIM</name>
<sequence>MSKVLKQFEEALFKGGLYKKLFQKQTPGKRIAPAQAKDNDAKFQVRLDAGETQNGIKRVYLQVNSQAKNDSLKKWRQKHGTHSNLAVGTVNENTLPEDQEDAAKACWEDLSGQAKENLNKD</sequence>
<dbReference type="Proteomes" id="UP000001261">
    <property type="component" value="Unassembled WGS sequence"/>
</dbReference>
<feature type="compositionally biased region" description="Polar residues" evidence="1">
    <location>
        <begin position="82"/>
        <end position="94"/>
    </location>
</feature>
<dbReference type="GeneID" id="4561461"/>
<dbReference type="EMBL" id="GG704915">
    <property type="protein sequence ID" value="EAS30245.3"/>
    <property type="molecule type" value="Genomic_DNA"/>
</dbReference>
<gene>
    <name evidence="2" type="ORF">CIMG_05724</name>
</gene>
<evidence type="ECO:0000256" key="1">
    <source>
        <dbReference type="SAM" id="MobiDB-lite"/>
    </source>
</evidence>
<dbReference type="RefSeq" id="XP_001241828.2">
    <property type="nucleotide sequence ID" value="XM_001241827.2"/>
</dbReference>
<dbReference type="InParanoid" id="J3K6M3"/>
<reference evidence="3" key="1">
    <citation type="journal article" date="2009" name="Genome Res.">
        <title>Comparative genomic analyses of the human fungal pathogens Coccidioides and their relatives.</title>
        <authorList>
            <person name="Sharpton T.J."/>
            <person name="Stajich J.E."/>
            <person name="Rounsley S.D."/>
            <person name="Gardner M.J."/>
            <person name="Wortman J.R."/>
            <person name="Jordar V.S."/>
            <person name="Maiti R."/>
            <person name="Kodira C.D."/>
            <person name="Neafsey D.E."/>
            <person name="Zeng Q."/>
            <person name="Hung C.-Y."/>
            <person name="McMahan C."/>
            <person name="Muszewska A."/>
            <person name="Grynberg M."/>
            <person name="Mandel M.A."/>
            <person name="Kellner E.M."/>
            <person name="Barker B.M."/>
            <person name="Galgiani J.N."/>
            <person name="Orbach M.J."/>
            <person name="Kirkland T.N."/>
            <person name="Cole G.T."/>
            <person name="Henn M.R."/>
            <person name="Birren B.W."/>
            <person name="Taylor J.W."/>
        </authorList>
    </citation>
    <scope>NUCLEOTIDE SEQUENCE [LARGE SCALE GENOMIC DNA]</scope>
    <source>
        <strain evidence="3">RS</strain>
    </source>
</reference>
<accession>J3K6M3</accession>
<dbReference type="KEGG" id="cim:CIMG_05724"/>
<keyword evidence="3" id="KW-1185">Reference proteome</keyword>
<evidence type="ECO:0000313" key="3">
    <source>
        <dbReference type="Proteomes" id="UP000001261"/>
    </source>
</evidence>
<dbReference type="VEuPathDB" id="FungiDB:CIMG_05724"/>
<evidence type="ECO:0000313" key="2">
    <source>
        <dbReference type="EMBL" id="EAS30245.3"/>
    </source>
</evidence>
<dbReference type="OMA" id="CRIDIGE"/>
<reference evidence="3" key="2">
    <citation type="journal article" date="2010" name="Genome Res.">
        <title>Population genomic sequencing of Coccidioides fungi reveals recent hybridization and transposon control.</title>
        <authorList>
            <person name="Neafsey D.E."/>
            <person name="Barker B.M."/>
            <person name="Sharpton T.J."/>
            <person name="Stajich J.E."/>
            <person name="Park D.J."/>
            <person name="Whiston E."/>
            <person name="Hung C.-Y."/>
            <person name="McMahan C."/>
            <person name="White J."/>
            <person name="Sykes S."/>
            <person name="Heiman D."/>
            <person name="Young S."/>
            <person name="Zeng Q."/>
            <person name="Abouelleil A."/>
            <person name="Aftuck L."/>
            <person name="Bessette D."/>
            <person name="Brown A."/>
            <person name="FitzGerald M."/>
            <person name="Lui A."/>
            <person name="Macdonald J.P."/>
            <person name="Priest M."/>
            <person name="Orbach M.J."/>
            <person name="Galgiani J.N."/>
            <person name="Kirkland T.N."/>
            <person name="Cole G.T."/>
            <person name="Birren B.W."/>
            <person name="Henn M.R."/>
            <person name="Taylor J.W."/>
            <person name="Rounsley S.D."/>
        </authorList>
    </citation>
    <scope>GENOME REANNOTATION</scope>
    <source>
        <strain evidence="3">RS</strain>
    </source>
</reference>
<dbReference type="OrthoDB" id="4186629at2759"/>